<accession>A0ABW2HN42</accession>
<keyword evidence="3 4" id="KW-0418">Kinase</keyword>
<dbReference type="PANTHER" id="PTHR10584:SF166">
    <property type="entry name" value="RIBOKINASE"/>
    <property type="match status" value="1"/>
</dbReference>
<dbReference type="InterPro" id="IPR002139">
    <property type="entry name" value="Ribo/fructo_kinase"/>
</dbReference>
<feature type="domain" description="Carbohydrate kinase PfkB" evidence="5">
    <location>
        <begin position="4"/>
        <end position="290"/>
    </location>
</feature>
<gene>
    <name evidence="6" type="ORF">ACFQS1_02960</name>
</gene>
<dbReference type="Gene3D" id="3.40.1190.20">
    <property type="match status" value="1"/>
</dbReference>
<evidence type="ECO:0000259" key="5">
    <source>
        <dbReference type="Pfam" id="PF00294"/>
    </source>
</evidence>
<keyword evidence="2 4" id="KW-0808">Transferase</keyword>
<reference evidence="7" key="1">
    <citation type="journal article" date="2019" name="Int. J. Syst. Evol. Microbiol.">
        <title>The Global Catalogue of Microorganisms (GCM) 10K type strain sequencing project: providing services to taxonomists for standard genome sequencing and annotation.</title>
        <authorList>
            <consortium name="The Broad Institute Genomics Platform"/>
            <consortium name="The Broad Institute Genome Sequencing Center for Infectious Disease"/>
            <person name="Wu L."/>
            <person name="Ma J."/>
        </authorList>
    </citation>
    <scope>NUCLEOTIDE SEQUENCE [LARGE SCALE GENOMIC DNA]</scope>
    <source>
        <strain evidence="7">XZYJT-10</strain>
    </source>
</reference>
<evidence type="ECO:0000313" key="7">
    <source>
        <dbReference type="Proteomes" id="UP001596548"/>
    </source>
</evidence>
<evidence type="ECO:0000256" key="1">
    <source>
        <dbReference type="ARBA" id="ARBA00010688"/>
    </source>
</evidence>
<dbReference type="GO" id="GO:0016301">
    <property type="term" value="F:kinase activity"/>
    <property type="evidence" value="ECO:0007669"/>
    <property type="project" value="UniProtKB-KW"/>
</dbReference>
<dbReference type="EMBL" id="JBHTBJ010000001">
    <property type="protein sequence ID" value="MFC7272930.1"/>
    <property type="molecule type" value="Genomic_DNA"/>
</dbReference>
<proteinExistence type="inferred from homology"/>
<keyword evidence="7" id="KW-1185">Reference proteome</keyword>
<dbReference type="PANTHER" id="PTHR10584">
    <property type="entry name" value="SUGAR KINASE"/>
    <property type="match status" value="1"/>
</dbReference>
<dbReference type="InterPro" id="IPR002173">
    <property type="entry name" value="Carboh/pur_kinase_PfkB_CS"/>
</dbReference>
<comment type="similarity">
    <text evidence="1 4">Belongs to the carbohydrate kinase PfkB family.</text>
</comment>
<evidence type="ECO:0000256" key="4">
    <source>
        <dbReference type="RuleBase" id="RU003704"/>
    </source>
</evidence>
<dbReference type="InterPro" id="IPR011611">
    <property type="entry name" value="PfkB_dom"/>
</dbReference>
<evidence type="ECO:0000313" key="6">
    <source>
        <dbReference type="EMBL" id="MFC7272930.1"/>
    </source>
</evidence>
<dbReference type="PROSITE" id="PS00583">
    <property type="entry name" value="PFKB_KINASES_1"/>
    <property type="match status" value="1"/>
</dbReference>
<dbReference type="PROSITE" id="PS00584">
    <property type="entry name" value="PFKB_KINASES_2"/>
    <property type="match status" value="1"/>
</dbReference>
<dbReference type="PRINTS" id="PR00990">
    <property type="entry name" value="RIBOKINASE"/>
</dbReference>
<protein>
    <submittedName>
        <fullName evidence="6">PfkB family carbohydrate kinase</fullName>
    </submittedName>
</protein>
<dbReference type="SUPFAM" id="SSF53613">
    <property type="entry name" value="Ribokinase-like"/>
    <property type="match status" value="1"/>
</dbReference>
<evidence type="ECO:0000256" key="2">
    <source>
        <dbReference type="ARBA" id="ARBA00022679"/>
    </source>
</evidence>
<dbReference type="InterPro" id="IPR029056">
    <property type="entry name" value="Ribokinase-like"/>
</dbReference>
<organism evidence="6 7">
    <name type="scientific">Paractinoplanes rhizophilus</name>
    <dbReference type="NCBI Taxonomy" id="1416877"/>
    <lineage>
        <taxon>Bacteria</taxon>
        <taxon>Bacillati</taxon>
        <taxon>Actinomycetota</taxon>
        <taxon>Actinomycetes</taxon>
        <taxon>Micromonosporales</taxon>
        <taxon>Micromonosporaceae</taxon>
        <taxon>Paractinoplanes</taxon>
    </lineage>
</organism>
<comment type="caution">
    <text evidence="6">The sequence shown here is derived from an EMBL/GenBank/DDBJ whole genome shotgun (WGS) entry which is preliminary data.</text>
</comment>
<evidence type="ECO:0000256" key="3">
    <source>
        <dbReference type="ARBA" id="ARBA00022777"/>
    </source>
</evidence>
<name>A0ABW2HN42_9ACTN</name>
<sequence>MTGRVVVAGQLARDLVLRVERMPAAGAAADVALRREMLGGKGANQAVSLAQLGATVSLIAVAGGDDIGDRLVARAARDGIDVSGVARRDGEPTGLIVEALDASGGWRYLQHLPPATLLTPADIEKADALFDDAAAVLVQLQQPPRAALAAARRGRRADALVVLDGVPAEEDRAELLAVSDVLRADEQETHLLTGVPPDDEEQVRAAAEKVLNAGPGLLALGMTGGNLFVWREGHLFLPLGDAPVVDTTGAGDALTAALTVALLRGDPPPDAARFAVAAAALTVGHPGGRPNLRRLRTKP</sequence>
<dbReference type="Proteomes" id="UP001596548">
    <property type="component" value="Unassembled WGS sequence"/>
</dbReference>
<dbReference type="Pfam" id="PF00294">
    <property type="entry name" value="PfkB"/>
    <property type="match status" value="1"/>
</dbReference>
<dbReference type="RefSeq" id="WP_378964375.1">
    <property type="nucleotide sequence ID" value="NZ_JBHTBJ010000001.1"/>
</dbReference>